<proteinExistence type="predicted"/>
<organism evidence="2">
    <name type="scientific">Eutreptiella gymnastica</name>
    <dbReference type="NCBI Taxonomy" id="73025"/>
    <lineage>
        <taxon>Eukaryota</taxon>
        <taxon>Discoba</taxon>
        <taxon>Euglenozoa</taxon>
        <taxon>Euglenida</taxon>
        <taxon>Spirocuta</taxon>
        <taxon>Euglenophyceae</taxon>
        <taxon>Eutreptiales</taxon>
        <taxon>Eutreptiaceae</taxon>
        <taxon>Eutreptiella</taxon>
    </lineage>
</organism>
<accession>A0A7S1JGA9</accession>
<evidence type="ECO:0000256" key="1">
    <source>
        <dbReference type="SAM" id="MobiDB-lite"/>
    </source>
</evidence>
<reference evidence="2" key="1">
    <citation type="submission" date="2021-01" db="EMBL/GenBank/DDBJ databases">
        <authorList>
            <person name="Corre E."/>
            <person name="Pelletier E."/>
            <person name="Niang G."/>
            <person name="Scheremetjew M."/>
            <person name="Finn R."/>
            <person name="Kale V."/>
            <person name="Holt S."/>
            <person name="Cochrane G."/>
            <person name="Meng A."/>
            <person name="Brown T."/>
            <person name="Cohen L."/>
        </authorList>
    </citation>
    <scope>NUCLEOTIDE SEQUENCE</scope>
    <source>
        <strain evidence="2">NIES-381</strain>
    </source>
</reference>
<name>A0A7S1JGA9_9EUGL</name>
<sequence length="276" mass="30432">MPAAVKPEPKPVAETDLPSPACRRLGPADLQALVTQVAKVRRRGKSRPDDCVPCAWQLMLLLQSTHHGLPAAKPGGRGLPWPRRFARYEETEAGSTRVTKCWLKELPFLQQWWPGTEATSLVHAVVAETGKDVIEERETSVLFGQAPRGLLSERLRSTARTSESGIGYGFVLHMEQMEDAELEPDSHLVVYYVAASAVYYLDVQQGTVREDPADAHPQYGYQDMTFFLCLEPAGLQPDGYRRAVDPGDQPPAKRVKTEPQDAGGALRIPAPANRVP</sequence>
<feature type="region of interest" description="Disordered" evidence="1">
    <location>
        <begin position="1"/>
        <end position="21"/>
    </location>
</feature>
<feature type="region of interest" description="Disordered" evidence="1">
    <location>
        <begin position="238"/>
        <end position="276"/>
    </location>
</feature>
<evidence type="ECO:0000313" key="2">
    <source>
        <dbReference type="EMBL" id="CAD9043188.1"/>
    </source>
</evidence>
<protein>
    <submittedName>
        <fullName evidence="2">Uncharacterized protein</fullName>
    </submittedName>
</protein>
<dbReference type="AlphaFoldDB" id="A0A7S1JGA9"/>
<gene>
    <name evidence="2" type="ORF">EGYM00392_LOCUS54370</name>
</gene>
<dbReference type="EMBL" id="HBGA01149406">
    <property type="protein sequence ID" value="CAD9043188.1"/>
    <property type="molecule type" value="Transcribed_RNA"/>
</dbReference>